<evidence type="ECO:0000256" key="4">
    <source>
        <dbReference type="ARBA" id="ARBA00022827"/>
    </source>
</evidence>
<dbReference type="Pfam" id="PF02770">
    <property type="entry name" value="Acyl-CoA_dh_M"/>
    <property type="match status" value="1"/>
</dbReference>
<reference evidence="10 11" key="1">
    <citation type="submission" date="2020-02" db="EMBL/GenBank/DDBJ databases">
        <authorList>
            <person name="Yang Z."/>
        </authorList>
    </citation>
    <scope>NUCLEOTIDE SEQUENCE [LARGE SCALE GENOMIC DNA]</scope>
    <source>
        <strain evidence="10 11">HX-7-9</strain>
    </source>
</reference>
<dbReference type="Pfam" id="PF02771">
    <property type="entry name" value="Acyl-CoA_dh_N"/>
    <property type="match status" value="1"/>
</dbReference>
<keyword evidence="11" id="KW-1185">Reference proteome</keyword>
<name>A0A6B2KRX7_9NEIS</name>
<dbReference type="InterPro" id="IPR009100">
    <property type="entry name" value="AcylCoA_DH/oxidase_NM_dom_sf"/>
</dbReference>
<dbReference type="InterPro" id="IPR036250">
    <property type="entry name" value="AcylCo_DH-like_C"/>
</dbReference>
<evidence type="ECO:0000259" key="9">
    <source>
        <dbReference type="Pfam" id="PF02771"/>
    </source>
</evidence>
<evidence type="ECO:0000256" key="1">
    <source>
        <dbReference type="ARBA" id="ARBA00001974"/>
    </source>
</evidence>
<comment type="cofactor">
    <cofactor evidence="1 6">
        <name>FAD</name>
        <dbReference type="ChEBI" id="CHEBI:57692"/>
    </cofactor>
</comment>
<evidence type="ECO:0000256" key="2">
    <source>
        <dbReference type="ARBA" id="ARBA00009347"/>
    </source>
</evidence>
<dbReference type="Gene3D" id="1.10.540.10">
    <property type="entry name" value="Acyl-CoA dehydrogenase/oxidase, N-terminal domain"/>
    <property type="match status" value="1"/>
</dbReference>
<feature type="domain" description="Acyl-CoA dehydrogenase/oxidase N-terminal" evidence="9">
    <location>
        <begin position="7"/>
        <end position="125"/>
    </location>
</feature>
<dbReference type="Gene3D" id="2.40.110.10">
    <property type="entry name" value="Butyryl-CoA Dehydrogenase, subunit A, domain 2"/>
    <property type="match status" value="1"/>
</dbReference>
<dbReference type="GO" id="GO:0050660">
    <property type="term" value="F:flavin adenine dinucleotide binding"/>
    <property type="evidence" value="ECO:0007669"/>
    <property type="project" value="InterPro"/>
</dbReference>
<sequence length="396" mass="43526">MNEINDFKASVRAWLEANCPPSMRTPPPEGEMVLAGSRLTFTQPDQQLWFERMRDQGWFAPDWPREYGGGGLDARQTRVLESELARLKCRAPMVNLGIWMIGPVLLEFGSDEQKARHLPGMARGEVAWCQGFSEPGAGSDLAGLSCRAEHDGDDYVVNGSKIWTSYADRSDWMYALVRTDPTAGKHAGISMLLIDMASAGVSTRPIELISGKSHFCQVFFDNVRVPVANLVGAEGEGWMLAKALLAHERRAMSKFGDNNVPGVDFLDLARRLVAQADPDSRAVLTDRVAACAMDEHAYKLMLERTHEAGGAGQDVSALVATFKYLHSEQNKTRYRTLTALAGTDALGWEGEGYDEELLKLARQWLNAYTYTVAGGTSEIQLNILARRVLGLPDSGG</sequence>
<protein>
    <submittedName>
        <fullName evidence="10">Acyl-CoA dehydrogenase</fullName>
    </submittedName>
</protein>
<dbReference type="Pfam" id="PF00441">
    <property type="entry name" value="Acyl-CoA_dh_1"/>
    <property type="match status" value="1"/>
</dbReference>
<keyword evidence="5 6" id="KW-0560">Oxidoreductase</keyword>
<dbReference type="InterPro" id="IPR006091">
    <property type="entry name" value="Acyl-CoA_Oxase/DH_mid-dom"/>
</dbReference>
<dbReference type="RefSeq" id="WP_163315907.1">
    <property type="nucleotide sequence ID" value="NZ_JAAGAA010000005.1"/>
</dbReference>
<evidence type="ECO:0000313" key="11">
    <source>
        <dbReference type="Proteomes" id="UP000482578"/>
    </source>
</evidence>
<dbReference type="InterPro" id="IPR052161">
    <property type="entry name" value="Mycobact_Acyl-CoA_DH"/>
</dbReference>
<dbReference type="PANTHER" id="PTHR43292">
    <property type="entry name" value="ACYL-COA DEHYDROGENASE"/>
    <property type="match status" value="1"/>
</dbReference>
<keyword evidence="4 6" id="KW-0274">FAD</keyword>
<evidence type="ECO:0000259" key="8">
    <source>
        <dbReference type="Pfam" id="PF02770"/>
    </source>
</evidence>
<dbReference type="InterPro" id="IPR009075">
    <property type="entry name" value="AcylCo_DH/oxidase_C"/>
</dbReference>
<dbReference type="InterPro" id="IPR013786">
    <property type="entry name" value="AcylCoA_DH/ox_N"/>
</dbReference>
<evidence type="ECO:0000259" key="7">
    <source>
        <dbReference type="Pfam" id="PF00441"/>
    </source>
</evidence>
<feature type="domain" description="Acyl-CoA oxidase/dehydrogenase middle" evidence="8">
    <location>
        <begin position="129"/>
        <end position="223"/>
    </location>
</feature>
<keyword evidence="3 6" id="KW-0285">Flavoprotein</keyword>
<dbReference type="InterPro" id="IPR046373">
    <property type="entry name" value="Acyl-CoA_Oxase/DH_mid-dom_sf"/>
</dbReference>
<dbReference type="GO" id="GO:0005886">
    <property type="term" value="C:plasma membrane"/>
    <property type="evidence" value="ECO:0007669"/>
    <property type="project" value="TreeGrafter"/>
</dbReference>
<dbReference type="AlphaFoldDB" id="A0A6B2KRX7"/>
<dbReference type="Gene3D" id="1.20.140.10">
    <property type="entry name" value="Butyryl-CoA Dehydrogenase, subunit A, domain 3"/>
    <property type="match status" value="1"/>
</dbReference>
<organism evidence="10 11">
    <name type="scientific">Crenobacter caeni</name>
    <dbReference type="NCBI Taxonomy" id="2705474"/>
    <lineage>
        <taxon>Bacteria</taxon>
        <taxon>Pseudomonadati</taxon>
        <taxon>Pseudomonadota</taxon>
        <taxon>Betaproteobacteria</taxon>
        <taxon>Neisseriales</taxon>
        <taxon>Neisseriaceae</taxon>
        <taxon>Crenobacter</taxon>
    </lineage>
</organism>
<dbReference type="InterPro" id="IPR037069">
    <property type="entry name" value="AcylCoA_DH/ox_N_sf"/>
</dbReference>
<feature type="domain" description="Acyl-CoA dehydrogenase/oxidase C-terminal" evidence="7">
    <location>
        <begin position="235"/>
        <end position="389"/>
    </location>
</feature>
<proteinExistence type="inferred from homology"/>
<evidence type="ECO:0000256" key="3">
    <source>
        <dbReference type="ARBA" id="ARBA00022630"/>
    </source>
</evidence>
<evidence type="ECO:0000313" key="10">
    <source>
        <dbReference type="EMBL" id="NDV12697.1"/>
    </source>
</evidence>
<dbReference type="SUPFAM" id="SSF56645">
    <property type="entry name" value="Acyl-CoA dehydrogenase NM domain-like"/>
    <property type="match status" value="1"/>
</dbReference>
<evidence type="ECO:0000256" key="6">
    <source>
        <dbReference type="RuleBase" id="RU362125"/>
    </source>
</evidence>
<dbReference type="Proteomes" id="UP000482578">
    <property type="component" value="Unassembled WGS sequence"/>
</dbReference>
<comment type="similarity">
    <text evidence="2 6">Belongs to the acyl-CoA dehydrogenase family.</text>
</comment>
<dbReference type="SUPFAM" id="SSF47203">
    <property type="entry name" value="Acyl-CoA dehydrogenase C-terminal domain-like"/>
    <property type="match status" value="1"/>
</dbReference>
<dbReference type="FunFam" id="2.40.110.10:FF:000011">
    <property type="entry name" value="Acyl-CoA dehydrogenase FadE34"/>
    <property type="match status" value="1"/>
</dbReference>
<accession>A0A6B2KRX7</accession>
<dbReference type="GO" id="GO:0016627">
    <property type="term" value="F:oxidoreductase activity, acting on the CH-CH group of donors"/>
    <property type="evidence" value="ECO:0007669"/>
    <property type="project" value="InterPro"/>
</dbReference>
<comment type="caution">
    <text evidence="10">The sequence shown here is derived from an EMBL/GenBank/DDBJ whole genome shotgun (WGS) entry which is preliminary data.</text>
</comment>
<dbReference type="EMBL" id="JAAGAA010000005">
    <property type="protein sequence ID" value="NDV12697.1"/>
    <property type="molecule type" value="Genomic_DNA"/>
</dbReference>
<gene>
    <name evidence="10" type="ORF">GZH52_07765</name>
</gene>
<evidence type="ECO:0000256" key="5">
    <source>
        <dbReference type="ARBA" id="ARBA00023002"/>
    </source>
</evidence>
<dbReference type="PANTHER" id="PTHR43292:SF3">
    <property type="entry name" value="ACYL-COA DEHYDROGENASE FADE29"/>
    <property type="match status" value="1"/>
</dbReference>